<dbReference type="SUPFAM" id="SSF48371">
    <property type="entry name" value="ARM repeat"/>
    <property type="match status" value="1"/>
</dbReference>
<name>A0A0D8J2A7_9FIRM</name>
<dbReference type="PATRIC" id="fig|1550024.3.peg.566"/>
<dbReference type="Proteomes" id="UP000431913">
    <property type="component" value="Unassembled WGS sequence"/>
</dbReference>
<dbReference type="CDD" id="cd06561">
    <property type="entry name" value="AlkD_like"/>
    <property type="match status" value="1"/>
</dbReference>
<proteinExistence type="predicted"/>
<evidence type="ECO:0000313" key="3">
    <source>
        <dbReference type="Proteomes" id="UP000032483"/>
    </source>
</evidence>
<dbReference type="PANTHER" id="PTHR34070">
    <property type="entry name" value="ARMADILLO-TYPE FOLD"/>
    <property type="match status" value="1"/>
</dbReference>
<accession>A0A0D8J2A7</accession>
<dbReference type="GeneID" id="42855513"/>
<dbReference type="Gene3D" id="1.25.10.90">
    <property type="match status" value="1"/>
</dbReference>
<dbReference type="AlphaFoldDB" id="A0A0D8J2A7"/>
<reference evidence="2 4" key="2">
    <citation type="submission" date="2019-08" db="EMBL/GenBank/DDBJ databases">
        <title>In-depth cultivation of the pig gut microbiome towards novel bacterial diversity and tailored functional studies.</title>
        <authorList>
            <person name="Wylensek D."/>
            <person name="Hitch T.C.A."/>
            <person name="Clavel T."/>
        </authorList>
    </citation>
    <scope>NUCLEOTIDE SEQUENCE [LARGE SCALE GENOMIC DNA]</scope>
    <source>
        <strain evidence="2 4">WCA3-601-WT-6J</strain>
    </source>
</reference>
<dbReference type="Pfam" id="PF08713">
    <property type="entry name" value="DNA_alkylation"/>
    <property type="match status" value="1"/>
</dbReference>
<reference evidence="1" key="1">
    <citation type="submission" date="2015-02" db="EMBL/GenBank/DDBJ databases">
        <title>A novel member of the family Ruminococcaceae isolated from human feces.</title>
        <authorList>
            <person name="Shkoporov A.N."/>
            <person name="Chaplin A.V."/>
            <person name="Motuzova O.V."/>
            <person name="Kafarskaia L.I."/>
            <person name="Khokhlova E.V."/>
            <person name="Efimov B.A."/>
        </authorList>
    </citation>
    <scope>NUCLEOTIDE SEQUENCE [LARGE SCALE GENOMIC DNA]</scope>
    <source>
        <strain evidence="1">585-1</strain>
    </source>
</reference>
<dbReference type="PANTHER" id="PTHR34070:SF1">
    <property type="entry name" value="DNA ALKYLATION REPAIR PROTEIN"/>
    <property type="match status" value="1"/>
</dbReference>
<evidence type="ECO:0000313" key="1">
    <source>
        <dbReference type="EMBL" id="KJF41110.1"/>
    </source>
</evidence>
<keyword evidence="3" id="KW-1185">Reference proteome</keyword>
<evidence type="ECO:0000313" key="4">
    <source>
        <dbReference type="Proteomes" id="UP000431913"/>
    </source>
</evidence>
<dbReference type="Proteomes" id="UP000032483">
    <property type="component" value="Unassembled WGS sequence"/>
</dbReference>
<evidence type="ECO:0000313" key="2">
    <source>
        <dbReference type="EMBL" id="MST92048.1"/>
    </source>
</evidence>
<dbReference type="EMBL" id="JXXK01000002">
    <property type="protein sequence ID" value="KJF41110.1"/>
    <property type="molecule type" value="Genomic_DNA"/>
</dbReference>
<dbReference type="InterPro" id="IPR014825">
    <property type="entry name" value="DNA_alkylation"/>
</dbReference>
<sequence>MEIDIKAELVRLAEPEYAVFSRRLLPGTENVLGVRLPLLRRLARRIAKGDWAAYLDTAGDGSFEEVMLQGMVIGAICAPPQEVLARTAAFVPKIDNWSVCDSFCSGLKLARTHPEPVWEFLQPYFEDPRPFAVRFAVVMLLFYYIDAQHLPRVLALLEEVHSDEYYVKMAVAWAASMCYAAFPDETLPWLQAARLDEFTYRRTIRKICESHQVNAEQKSHLRALERRRQG</sequence>
<organism evidence="1 3">
    <name type="scientific">Ruthenibacterium lactatiformans</name>
    <dbReference type="NCBI Taxonomy" id="1550024"/>
    <lineage>
        <taxon>Bacteria</taxon>
        <taxon>Bacillati</taxon>
        <taxon>Bacillota</taxon>
        <taxon>Clostridia</taxon>
        <taxon>Eubacteriales</taxon>
        <taxon>Oscillospiraceae</taxon>
        <taxon>Ruthenibacterium</taxon>
    </lineage>
</organism>
<protein>
    <submittedName>
        <fullName evidence="1">DNA alkylation repair protein</fullName>
    </submittedName>
</protein>
<dbReference type="EMBL" id="VUNJ01000007">
    <property type="protein sequence ID" value="MST92048.1"/>
    <property type="molecule type" value="Genomic_DNA"/>
</dbReference>
<comment type="caution">
    <text evidence="1">The sequence shown here is derived from an EMBL/GenBank/DDBJ whole genome shotgun (WGS) entry which is preliminary data.</text>
</comment>
<gene>
    <name evidence="2" type="ORF">FYJ76_08870</name>
    <name evidence="1" type="ORF">TQ39_02540</name>
</gene>
<dbReference type="RefSeq" id="WP_050004441.1">
    <property type="nucleotide sequence ID" value="NZ_CATXDA010000178.1"/>
</dbReference>
<dbReference type="InterPro" id="IPR016024">
    <property type="entry name" value="ARM-type_fold"/>
</dbReference>